<protein>
    <recommendedName>
        <fullName evidence="4">Aminoacyl-tRNA synthetase class II (D/K/N) domain-containing protein</fullName>
    </recommendedName>
</protein>
<keyword evidence="1" id="KW-0436">Ligase</keyword>
<sequence length="317" mass="36938">MEEFQEVKTIERKPLLGKSDLSISSTHCESNNINKPYESSLIIDTAVYDEVVQKLRSFFISRGFLEVSTQNRLSILAACEDPFNVGVFNYAGSCWPLPQTGQMWLEYEILKNPKPEGYFCLTTSYRMEKNPKEGRHDLIFPLFEFEMKGGMDALIELEKDLLIHLGYNSDFFMEESYENIAKLYKVKELEHEHEERLYNESSPTFFIKDFPEFTSPFWNMKRNTNDISNKIDVILSGQETIGSAERETNKKIMRERFESIMDGAYKDKIYELFGKERTDAELEDYLAFDFFPRCGGGIGMTRLIRSMKKEGLIKSKN</sequence>
<dbReference type="Pfam" id="PF00152">
    <property type="entry name" value="tRNA-synt_2"/>
    <property type="match status" value="1"/>
</dbReference>
<reference evidence="5" key="1">
    <citation type="journal article" date="2020" name="Nature">
        <title>Giant virus diversity and host interactions through global metagenomics.</title>
        <authorList>
            <person name="Schulz F."/>
            <person name="Roux S."/>
            <person name="Paez-Espino D."/>
            <person name="Jungbluth S."/>
            <person name="Walsh D.A."/>
            <person name="Denef V.J."/>
            <person name="McMahon K.D."/>
            <person name="Konstantinidis K.T."/>
            <person name="Eloe-Fadrosh E.A."/>
            <person name="Kyrpides N.C."/>
            <person name="Woyke T."/>
        </authorList>
    </citation>
    <scope>NUCLEOTIDE SEQUENCE</scope>
    <source>
        <strain evidence="5">GVMAG-S-ERX556022-25</strain>
    </source>
</reference>
<name>A0A6C0AXQ3_9ZZZZ</name>
<dbReference type="EMBL" id="MN738810">
    <property type="protein sequence ID" value="QHS84614.1"/>
    <property type="molecule type" value="Genomic_DNA"/>
</dbReference>
<proteinExistence type="predicted"/>
<evidence type="ECO:0000256" key="2">
    <source>
        <dbReference type="ARBA" id="ARBA00022741"/>
    </source>
</evidence>
<dbReference type="SUPFAM" id="SSF55681">
    <property type="entry name" value="Class II aaRS and biotin synthetases"/>
    <property type="match status" value="1"/>
</dbReference>
<evidence type="ECO:0000259" key="4">
    <source>
        <dbReference type="Pfam" id="PF00152"/>
    </source>
</evidence>
<dbReference type="InterPro" id="IPR004364">
    <property type="entry name" value="Aa-tRNA-synt_II"/>
</dbReference>
<dbReference type="Gene3D" id="3.30.930.10">
    <property type="entry name" value="Bira Bifunctional Protein, Domain 2"/>
    <property type="match status" value="1"/>
</dbReference>
<organism evidence="5">
    <name type="scientific">viral metagenome</name>
    <dbReference type="NCBI Taxonomy" id="1070528"/>
    <lineage>
        <taxon>unclassified sequences</taxon>
        <taxon>metagenomes</taxon>
        <taxon>organismal metagenomes</taxon>
    </lineage>
</organism>
<dbReference type="GO" id="GO:0006418">
    <property type="term" value="P:tRNA aminoacylation for protein translation"/>
    <property type="evidence" value="ECO:0007669"/>
    <property type="project" value="InterPro"/>
</dbReference>
<keyword evidence="3" id="KW-0067">ATP-binding</keyword>
<accession>A0A6C0AXQ3</accession>
<dbReference type="GO" id="GO:0005524">
    <property type="term" value="F:ATP binding"/>
    <property type="evidence" value="ECO:0007669"/>
    <property type="project" value="InterPro"/>
</dbReference>
<evidence type="ECO:0000256" key="3">
    <source>
        <dbReference type="ARBA" id="ARBA00022840"/>
    </source>
</evidence>
<evidence type="ECO:0000313" key="5">
    <source>
        <dbReference type="EMBL" id="QHS84614.1"/>
    </source>
</evidence>
<dbReference type="InterPro" id="IPR045864">
    <property type="entry name" value="aa-tRNA-synth_II/BPL/LPL"/>
</dbReference>
<dbReference type="GO" id="GO:0004812">
    <property type="term" value="F:aminoacyl-tRNA ligase activity"/>
    <property type="evidence" value="ECO:0007669"/>
    <property type="project" value="InterPro"/>
</dbReference>
<keyword evidence="2" id="KW-0547">Nucleotide-binding</keyword>
<evidence type="ECO:0000256" key="1">
    <source>
        <dbReference type="ARBA" id="ARBA00022598"/>
    </source>
</evidence>
<feature type="domain" description="Aminoacyl-tRNA synthetase class II (D/K/N)" evidence="4">
    <location>
        <begin position="49"/>
        <end position="313"/>
    </location>
</feature>
<dbReference type="AlphaFoldDB" id="A0A6C0AXQ3"/>